<gene>
    <name evidence="2" type="ORF">NKI27_18325</name>
</gene>
<dbReference type="EMBL" id="CP100390">
    <property type="protein sequence ID" value="UZE95977.1"/>
    <property type="molecule type" value="Genomic_DNA"/>
</dbReference>
<organism evidence="2 3">
    <name type="scientific">Alkalimarinus alittae</name>
    <dbReference type="NCBI Taxonomy" id="2961619"/>
    <lineage>
        <taxon>Bacteria</taxon>
        <taxon>Pseudomonadati</taxon>
        <taxon>Pseudomonadota</taxon>
        <taxon>Gammaproteobacteria</taxon>
        <taxon>Alteromonadales</taxon>
        <taxon>Alteromonadaceae</taxon>
        <taxon>Alkalimarinus</taxon>
    </lineage>
</organism>
<sequence length="154" mass="17890">MTNTKFVVPEPSYTLIQREDEGAQVYAAVNTTLATLENDQRQLFSWQLSLILELRTEDDKGLTLPEESKEIEPFCQQLEIDLREGGNAIPLARITWRKTRELLFRVYNPVQADELIKSIIEAETNPRPFSYSIDPDEHWKLTDIYLKQFANTKS</sequence>
<evidence type="ECO:0000259" key="1">
    <source>
        <dbReference type="Pfam" id="PF05117"/>
    </source>
</evidence>
<proteinExistence type="predicted"/>
<dbReference type="RefSeq" id="WP_265047461.1">
    <property type="nucleotide sequence ID" value="NZ_CP100390.1"/>
</dbReference>
<dbReference type="Proteomes" id="UP001163739">
    <property type="component" value="Chromosome"/>
</dbReference>
<dbReference type="InterPro" id="IPR016097">
    <property type="entry name" value="DUF695"/>
</dbReference>
<reference evidence="2" key="1">
    <citation type="submission" date="2022-06" db="EMBL/GenBank/DDBJ databases">
        <title>Alkalimarinus sp. nov., isolated from gut of a Alitta virens.</title>
        <authorList>
            <person name="Yang A.I."/>
            <person name="Shin N.-R."/>
        </authorList>
    </citation>
    <scope>NUCLEOTIDE SEQUENCE</scope>
    <source>
        <strain evidence="2">A2M4</strain>
    </source>
</reference>
<evidence type="ECO:0000313" key="3">
    <source>
        <dbReference type="Proteomes" id="UP001163739"/>
    </source>
</evidence>
<protein>
    <submittedName>
        <fullName evidence="2">DUF695 domain-containing protein</fullName>
    </submittedName>
</protein>
<evidence type="ECO:0000313" key="2">
    <source>
        <dbReference type="EMBL" id="UZE95977.1"/>
    </source>
</evidence>
<name>A0ABY6N1V8_9ALTE</name>
<accession>A0ABY6N1V8</accession>
<dbReference type="Pfam" id="PF05117">
    <property type="entry name" value="DUF695"/>
    <property type="match status" value="1"/>
</dbReference>
<keyword evidence="3" id="KW-1185">Reference proteome</keyword>
<feature type="domain" description="DUF695" evidence="1">
    <location>
        <begin position="27"/>
        <end position="141"/>
    </location>
</feature>